<gene>
    <name evidence="6" type="ORF">WG901_11875</name>
</gene>
<evidence type="ECO:0000313" key="6">
    <source>
        <dbReference type="EMBL" id="MEJ5977339.1"/>
    </source>
</evidence>
<dbReference type="InterPro" id="IPR032808">
    <property type="entry name" value="DoxX"/>
</dbReference>
<dbReference type="Proteomes" id="UP001361239">
    <property type="component" value="Unassembled WGS sequence"/>
</dbReference>
<comment type="caution">
    <text evidence="6">The sequence shown here is derived from an EMBL/GenBank/DDBJ whole genome shotgun (WGS) entry which is preliminary data.</text>
</comment>
<dbReference type="RefSeq" id="WP_339587278.1">
    <property type="nucleotide sequence ID" value="NZ_JBBHJZ010000002.1"/>
</dbReference>
<evidence type="ECO:0000313" key="7">
    <source>
        <dbReference type="Proteomes" id="UP001361239"/>
    </source>
</evidence>
<feature type="transmembrane region" description="Helical" evidence="5">
    <location>
        <begin position="110"/>
        <end position="130"/>
    </location>
</feature>
<keyword evidence="7" id="KW-1185">Reference proteome</keyword>
<evidence type="ECO:0000256" key="4">
    <source>
        <dbReference type="ARBA" id="ARBA00023136"/>
    </source>
</evidence>
<dbReference type="PANTHER" id="PTHR36974:SF1">
    <property type="entry name" value="DOXX FAMILY MEMBRANE PROTEIN"/>
    <property type="match status" value="1"/>
</dbReference>
<keyword evidence="3 5" id="KW-1133">Transmembrane helix</keyword>
<sequence length="133" mass="14447">MSRRDWARRGLALFYGLAGVLHLVAPHPFVSIVPPWVPLPELIVALTGLAEIAGAIGLVQGRAPGLRRGAGWGLALYALCVWPANVQHMLLDLARPSGGLPLAYHVPRLAAQPLLIWLALWVGGATDWPFRRR</sequence>
<feature type="transmembrane region" description="Helical" evidence="5">
    <location>
        <begin position="42"/>
        <end position="59"/>
    </location>
</feature>
<dbReference type="PANTHER" id="PTHR36974">
    <property type="entry name" value="MEMBRANE PROTEIN-RELATED"/>
    <property type="match status" value="1"/>
</dbReference>
<organism evidence="6 7">
    <name type="scientific">Novosphingobium anseongense</name>
    <dbReference type="NCBI Taxonomy" id="3133436"/>
    <lineage>
        <taxon>Bacteria</taxon>
        <taxon>Pseudomonadati</taxon>
        <taxon>Pseudomonadota</taxon>
        <taxon>Alphaproteobacteria</taxon>
        <taxon>Sphingomonadales</taxon>
        <taxon>Sphingomonadaceae</taxon>
        <taxon>Novosphingobium</taxon>
    </lineage>
</organism>
<evidence type="ECO:0000256" key="3">
    <source>
        <dbReference type="ARBA" id="ARBA00022989"/>
    </source>
</evidence>
<feature type="transmembrane region" description="Helical" evidence="5">
    <location>
        <begin position="71"/>
        <end position="90"/>
    </location>
</feature>
<comment type="subcellular location">
    <subcellularLocation>
        <location evidence="1">Membrane</location>
        <topology evidence="1">Multi-pass membrane protein</topology>
    </subcellularLocation>
</comment>
<evidence type="ECO:0000256" key="2">
    <source>
        <dbReference type="ARBA" id="ARBA00022692"/>
    </source>
</evidence>
<dbReference type="Pfam" id="PF13564">
    <property type="entry name" value="DoxX_2"/>
    <property type="match status" value="1"/>
</dbReference>
<keyword evidence="4 5" id="KW-0472">Membrane</keyword>
<evidence type="ECO:0000256" key="1">
    <source>
        <dbReference type="ARBA" id="ARBA00004141"/>
    </source>
</evidence>
<protein>
    <submittedName>
        <fullName evidence="6">DoxX family protein</fullName>
    </submittedName>
</protein>
<reference evidence="6 7" key="1">
    <citation type="submission" date="2024-03" db="EMBL/GenBank/DDBJ databases">
        <authorList>
            <person name="Jo J.-H."/>
        </authorList>
    </citation>
    <scope>NUCLEOTIDE SEQUENCE [LARGE SCALE GENOMIC DNA]</scope>
    <source>
        <strain evidence="6 7">PS1R-30</strain>
    </source>
</reference>
<accession>A0ABU8RW83</accession>
<dbReference type="EMBL" id="JBBHJZ010000002">
    <property type="protein sequence ID" value="MEJ5977339.1"/>
    <property type="molecule type" value="Genomic_DNA"/>
</dbReference>
<evidence type="ECO:0000256" key="5">
    <source>
        <dbReference type="SAM" id="Phobius"/>
    </source>
</evidence>
<name>A0ABU8RW83_9SPHN</name>
<proteinExistence type="predicted"/>
<keyword evidence="2 5" id="KW-0812">Transmembrane</keyword>